<dbReference type="AlphaFoldDB" id="A0AAV7WWZ8"/>
<name>A0AAV7WWZ8_PLEWA</name>
<reference evidence="2" key="1">
    <citation type="journal article" date="2022" name="bioRxiv">
        <title>Sequencing and chromosome-scale assembly of the giantPleurodeles waltlgenome.</title>
        <authorList>
            <person name="Brown T."/>
            <person name="Elewa A."/>
            <person name="Iarovenko S."/>
            <person name="Subramanian E."/>
            <person name="Araus A.J."/>
            <person name="Petzold A."/>
            <person name="Susuki M."/>
            <person name="Suzuki K.-i.T."/>
            <person name="Hayashi T."/>
            <person name="Toyoda A."/>
            <person name="Oliveira C."/>
            <person name="Osipova E."/>
            <person name="Leigh N.D."/>
            <person name="Simon A."/>
            <person name="Yun M.H."/>
        </authorList>
    </citation>
    <scope>NUCLEOTIDE SEQUENCE</scope>
    <source>
        <strain evidence="2">20211129_DDA</strain>
        <tissue evidence="2">Liver</tissue>
    </source>
</reference>
<dbReference type="EMBL" id="JANPWB010000001">
    <property type="protein sequence ID" value="KAJ1217202.1"/>
    <property type="molecule type" value="Genomic_DNA"/>
</dbReference>
<feature type="region of interest" description="Disordered" evidence="1">
    <location>
        <begin position="1"/>
        <end position="107"/>
    </location>
</feature>
<keyword evidence="3" id="KW-1185">Reference proteome</keyword>
<gene>
    <name evidence="2" type="ORF">NDU88_004797</name>
</gene>
<evidence type="ECO:0000313" key="3">
    <source>
        <dbReference type="Proteomes" id="UP001066276"/>
    </source>
</evidence>
<sequence length="107" mass="12101">MDDAPPGRHSNVDAGNLTGNPDIRVPERVERENGLRARGAERQENADRGERRRDGRPEDTRRRLNPGEALEASDQDRIETKRRPEGRGLSHVPGRTRAPPRPRRDVA</sequence>
<comment type="caution">
    <text evidence="2">The sequence shown here is derived from an EMBL/GenBank/DDBJ whole genome shotgun (WGS) entry which is preliminary data.</text>
</comment>
<evidence type="ECO:0000256" key="1">
    <source>
        <dbReference type="SAM" id="MobiDB-lite"/>
    </source>
</evidence>
<evidence type="ECO:0000313" key="2">
    <source>
        <dbReference type="EMBL" id="KAJ1217202.1"/>
    </source>
</evidence>
<accession>A0AAV7WWZ8</accession>
<proteinExistence type="predicted"/>
<feature type="compositionally biased region" description="Basic and acidic residues" evidence="1">
    <location>
        <begin position="24"/>
        <end position="62"/>
    </location>
</feature>
<organism evidence="2 3">
    <name type="scientific">Pleurodeles waltl</name>
    <name type="common">Iberian ribbed newt</name>
    <dbReference type="NCBI Taxonomy" id="8319"/>
    <lineage>
        <taxon>Eukaryota</taxon>
        <taxon>Metazoa</taxon>
        <taxon>Chordata</taxon>
        <taxon>Craniata</taxon>
        <taxon>Vertebrata</taxon>
        <taxon>Euteleostomi</taxon>
        <taxon>Amphibia</taxon>
        <taxon>Batrachia</taxon>
        <taxon>Caudata</taxon>
        <taxon>Salamandroidea</taxon>
        <taxon>Salamandridae</taxon>
        <taxon>Pleurodelinae</taxon>
        <taxon>Pleurodeles</taxon>
    </lineage>
</organism>
<protein>
    <submittedName>
        <fullName evidence="2">Uncharacterized protein</fullName>
    </submittedName>
</protein>
<feature type="compositionally biased region" description="Basic and acidic residues" evidence="1">
    <location>
        <begin position="74"/>
        <end position="88"/>
    </location>
</feature>
<dbReference type="Proteomes" id="UP001066276">
    <property type="component" value="Chromosome 1_1"/>
</dbReference>